<name>A0A2N9AUJ1_METEX</name>
<accession>A0A2N9AUJ1</accession>
<protein>
    <submittedName>
        <fullName evidence="2">Uncharacterized protein</fullName>
    </submittedName>
</protein>
<evidence type="ECO:0000313" key="2">
    <source>
        <dbReference type="EMBL" id="SOR31014.1"/>
    </source>
</evidence>
<organism evidence="2 3">
    <name type="scientific">Methylorubrum extorquens</name>
    <name type="common">Methylobacterium dichloromethanicum</name>
    <name type="synonym">Methylobacterium extorquens</name>
    <dbReference type="NCBI Taxonomy" id="408"/>
    <lineage>
        <taxon>Bacteria</taxon>
        <taxon>Pseudomonadati</taxon>
        <taxon>Pseudomonadota</taxon>
        <taxon>Alphaproteobacteria</taxon>
        <taxon>Hyphomicrobiales</taxon>
        <taxon>Methylobacteriaceae</taxon>
        <taxon>Methylorubrum</taxon>
    </lineage>
</organism>
<sequence length="67" mass="7555">MRQDQDRSTELGRRATQSLVEPSGNPHLILTPETVPNQRLDGDRTSAVEQNKWRTNEPCPGRSRSAI</sequence>
<dbReference type="AlphaFoldDB" id="A0A2N9AUJ1"/>
<reference evidence="3" key="1">
    <citation type="submission" date="2017-10" db="EMBL/GenBank/DDBJ databases">
        <authorList>
            <person name="Regsiter A."/>
            <person name="William W."/>
        </authorList>
    </citation>
    <scope>NUCLEOTIDE SEQUENCE [LARGE SCALE GENOMIC DNA]</scope>
</reference>
<gene>
    <name evidence="2" type="ORF">TK0001_4412</name>
</gene>
<feature type="region of interest" description="Disordered" evidence="1">
    <location>
        <begin position="1"/>
        <end position="67"/>
    </location>
</feature>
<feature type="compositionally biased region" description="Basic and acidic residues" evidence="1">
    <location>
        <begin position="40"/>
        <end position="55"/>
    </location>
</feature>
<evidence type="ECO:0000313" key="3">
    <source>
        <dbReference type="Proteomes" id="UP000233769"/>
    </source>
</evidence>
<dbReference type="Proteomes" id="UP000233769">
    <property type="component" value="Chromosome tk0001"/>
</dbReference>
<proteinExistence type="predicted"/>
<evidence type="ECO:0000256" key="1">
    <source>
        <dbReference type="SAM" id="MobiDB-lite"/>
    </source>
</evidence>
<feature type="compositionally biased region" description="Basic and acidic residues" evidence="1">
    <location>
        <begin position="1"/>
        <end position="13"/>
    </location>
</feature>
<dbReference type="EMBL" id="LT962688">
    <property type="protein sequence ID" value="SOR31014.1"/>
    <property type="molecule type" value="Genomic_DNA"/>
</dbReference>